<organism evidence="3 4">
    <name type="scientific">Arxiozyma heterogenica</name>
    <dbReference type="NCBI Taxonomy" id="278026"/>
    <lineage>
        <taxon>Eukaryota</taxon>
        <taxon>Fungi</taxon>
        <taxon>Dikarya</taxon>
        <taxon>Ascomycota</taxon>
        <taxon>Saccharomycotina</taxon>
        <taxon>Saccharomycetes</taxon>
        <taxon>Saccharomycetales</taxon>
        <taxon>Saccharomycetaceae</taxon>
        <taxon>Arxiozyma</taxon>
    </lineage>
</organism>
<dbReference type="Gene3D" id="3.40.830.10">
    <property type="entry name" value="LigB-like"/>
    <property type="match status" value="1"/>
</dbReference>
<protein>
    <submittedName>
        <fullName evidence="3">Uncharacterized protein</fullName>
    </submittedName>
</protein>
<dbReference type="EMBL" id="JAWIZZ010000059">
    <property type="protein sequence ID" value="KAK5773956.1"/>
    <property type="molecule type" value="Genomic_DNA"/>
</dbReference>
<dbReference type="CDD" id="cd07361">
    <property type="entry name" value="MEMO_like"/>
    <property type="match status" value="1"/>
</dbReference>
<accession>A0AAN7ZWY6</accession>
<sequence length="380" mass="43450">MERLATHSGTWYPSKKKILENQLNIPTVSSSSKNGTRIIISPHAGYKYCSKTMLSAYQSLTFQNFSNQKDHMDKSSQTDTSRDTAGDSGDSGDVRVFVIGPSHHVYFKDKVLLTRFHRLETPFGNLPVDTELIEKWVGLYPKLFQYMDPDVDLEEHSLEMQFPILYNTLLSRNVIPKTGNNEEAEEEKANKGEAIRVKVVPILMSHGSESMYNGLAKILGDFLQEDPSSYIIISSDFCHWGRRFDYTGYVGSIEDLQLAMDDETEIEMLTSRSKLSHHQIPIWSSIEILDRYAMKVLECGDPELWNKYLDITGNTICGREPLRCLLYVLNYMKSKYSAGFDWKWDKYSQSSQINSVAESSVSYSSGHITLRQKGYCEKKK</sequence>
<dbReference type="NCBIfam" id="TIGR04336">
    <property type="entry name" value="AmmeMemoSam_B"/>
    <property type="match status" value="3"/>
</dbReference>
<feature type="region of interest" description="Disordered" evidence="2">
    <location>
        <begin position="69"/>
        <end position="89"/>
    </location>
</feature>
<feature type="compositionally biased region" description="Basic and acidic residues" evidence="2">
    <location>
        <begin position="69"/>
        <end position="85"/>
    </location>
</feature>
<name>A0AAN7ZWY6_9SACH</name>
<evidence type="ECO:0000313" key="4">
    <source>
        <dbReference type="Proteomes" id="UP001306508"/>
    </source>
</evidence>
<dbReference type="PANTHER" id="PTHR11060:SF0">
    <property type="entry name" value="PROTEIN MEMO1"/>
    <property type="match status" value="1"/>
</dbReference>
<dbReference type="InterPro" id="IPR002737">
    <property type="entry name" value="MEMO1_fam"/>
</dbReference>
<comment type="caution">
    <text evidence="3">The sequence shown here is derived from an EMBL/GenBank/DDBJ whole genome shotgun (WGS) entry which is preliminary data.</text>
</comment>
<evidence type="ECO:0000256" key="1">
    <source>
        <dbReference type="ARBA" id="ARBA00006315"/>
    </source>
</evidence>
<gene>
    <name evidence="3" type="ORF">RI543_004711</name>
</gene>
<reference evidence="4" key="1">
    <citation type="submission" date="2023-07" db="EMBL/GenBank/DDBJ databases">
        <title>A draft genome of Kazachstania heterogenica Y-27499.</title>
        <authorList>
            <person name="Donic C."/>
            <person name="Kralova J.S."/>
            <person name="Fidel L."/>
            <person name="Ben-Dor S."/>
            <person name="Jung S."/>
        </authorList>
    </citation>
    <scope>NUCLEOTIDE SEQUENCE [LARGE SCALE GENOMIC DNA]</scope>
    <source>
        <strain evidence="4">Y27499</strain>
    </source>
</reference>
<comment type="similarity">
    <text evidence="1">Belongs to the MEMO1 family.</text>
</comment>
<proteinExistence type="inferred from homology"/>
<dbReference type="Pfam" id="PF01875">
    <property type="entry name" value="Memo"/>
    <property type="match status" value="2"/>
</dbReference>
<evidence type="ECO:0000313" key="3">
    <source>
        <dbReference type="EMBL" id="KAK5773956.1"/>
    </source>
</evidence>
<dbReference type="AlphaFoldDB" id="A0AAN7ZWY6"/>
<evidence type="ECO:0000256" key="2">
    <source>
        <dbReference type="SAM" id="MobiDB-lite"/>
    </source>
</evidence>
<keyword evidence="4" id="KW-1185">Reference proteome</keyword>
<dbReference type="Proteomes" id="UP001306508">
    <property type="component" value="Unassembled WGS sequence"/>
</dbReference>
<dbReference type="PANTHER" id="PTHR11060">
    <property type="entry name" value="PROTEIN MEMO1"/>
    <property type="match status" value="1"/>
</dbReference>